<reference evidence="3 4" key="1">
    <citation type="journal article" date="2019" name="Nat. Ecol. Evol.">
        <title>Megaphylogeny resolves global patterns of mushroom evolution.</title>
        <authorList>
            <person name="Varga T."/>
            <person name="Krizsan K."/>
            <person name="Foldi C."/>
            <person name="Dima B."/>
            <person name="Sanchez-Garcia M."/>
            <person name="Sanchez-Ramirez S."/>
            <person name="Szollosi G.J."/>
            <person name="Szarkandi J.G."/>
            <person name="Papp V."/>
            <person name="Albert L."/>
            <person name="Andreopoulos W."/>
            <person name="Angelini C."/>
            <person name="Antonin V."/>
            <person name="Barry K.W."/>
            <person name="Bougher N.L."/>
            <person name="Buchanan P."/>
            <person name="Buyck B."/>
            <person name="Bense V."/>
            <person name="Catcheside P."/>
            <person name="Chovatia M."/>
            <person name="Cooper J."/>
            <person name="Damon W."/>
            <person name="Desjardin D."/>
            <person name="Finy P."/>
            <person name="Geml J."/>
            <person name="Haridas S."/>
            <person name="Hughes K."/>
            <person name="Justo A."/>
            <person name="Karasinski D."/>
            <person name="Kautmanova I."/>
            <person name="Kiss B."/>
            <person name="Kocsube S."/>
            <person name="Kotiranta H."/>
            <person name="LaButti K.M."/>
            <person name="Lechner B.E."/>
            <person name="Liimatainen K."/>
            <person name="Lipzen A."/>
            <person name="Lukacs Z."/>
            <person name="Mihaltcheva S."/>
            <person name="Morgado L.N."/>
            <person name="Niskanen T."/>
            <person name="Noordeloos M.E."/>
            <person name="Ohm R.A."/>
            <person name="Ortiz-Santana B."/>
            <person name="Ovrebo C."/>
            <person name="Racz N."/>
            <person name="Riley R."/>
            <person name="Savchenko A."/>
            <person name="Shiryaev A."/>
            <person name="Soop K."/>
            <person name="Spirin V."/>
            <person name="Szebenyi C."/>
            <person name="Tomsovsky M."/>
            <person name="Tulloss R.E."/>
            <person name="Uehling J."/>
            <person name="Grigoriev I.V."/>
            <person name="Vagvolgyi C."/>
            <person name="Papp T."/>
            <person name="Martin F.M."/>
            <person name="Miettinen O."/>
            <person name="Hibbett D.S."/>
            <person name="Nagy L.G."/>
        </authorList>
    </citation>
    <scope>NUCLEOTIDE SEQUENCE [LARGE SCALE GENOMIC DNA]</scope>
    <source>
        <strain evidence="3 4">CBS 962.96</strain>
    </source>
</reference>
<name>A0A4S8KYQ5_DENBC</name>
<feature type="region of interest" description="Disordered" evidence="1">
    <location>
        <begin position="1014"/>
        <end position="1084"/>
    </location>
</feature>
<dbReference type="AlphaFoldDB" id="A0A4S8KYQ5"/>
<keyword evidence="4" id="KW-1185">Reference proteome</keyword>
<gene>
    <name evidence="3" type="ORF">K435DRAFT_694087</name>
</gene>
<feature type="compositionally biased region" description="Basic residues" evidence="1">
    <location>
        <begin position="1"/>
        <end position="12"/>
    </location>
</feature>
<feature type="region of interest" description="Disordered" evidence="1">
    <location>
        <begin position="1"/>
        <end position="51"/>
    </location>
</feature>
<feature type="domain" description="DUF6589" evidence="2">
    <location>
        <begin position="474"/>
        <end position="920"/>
    </location>
</feature>
<dbReference type="Proteomes" id="UP000297245">
    <property type="component" value="Unassembled WGS sequence"/>
</dbReference>
<accession>A0A4S8KYQ5</accession>
<dbReference type="EMBL" id="ML179831">
    <property type="protein sequence ID" value="THU81189.1"/>
    <property type="molecule type" value="Genomic_DNA"/>
</dbReference>
<protein>
    <recommendedName>
        <fullName evidence="2">DUF6589 domain-containing protein</fullName>
    </recommendedName>
</protein>
<dbReference type="Pfam" id="PF20231">
    <property type="entry name" value="DUF6589"/>
    <property type="match status" value="1"/>
</dbReference>
<sequence>MPKDPRKPRKTTKNWLTAADSAPDIHPVPPNASNYRLHPYSPSTERRTQTSGSSYLLLLPISPLDNVTHSKDAPIPDTPSTLINESLGDLAVLGSPFSFSAQSRSTLFKDIQDVPPPPSIHHYKARRKRLSPEEHLQSQLACLDEHLQRICADFGTIGDFLSYLFWSRPRKRDKDLRLNFHQSSITRFLQGHNNIKPIDIVKRIFHHRNSFPTYRARQHRKQSFSLDVDPTSILYARVAISAWAAQLCAARAHRDIATLTKSDPDHPEDAPARMSSATVTWKDINTFSPERSVNTFRRCTPFLYSFFEYLTLPRRYGIAVERKNRPVHTVRSFRIEGLNPLITGHNRLANGYLSLPYGIHQFGTQTHVDEKRLTSVMGLTTCDLMARKSLKLMTDASLEQMRKSTVEETARGEVKKCYVLDNVQRQDNVYEGGLLRVKRMKCGTAATMINMEDVEPGAFDLSDHLQRVVKNLHSTMTLDSLFERINWSHHHESLKLYIVKTLAEEVPELQHLLEKIFDRFRTAPIAIHRIPASRQTQIQPLGTNSERELESQGMKRCIADFDSQIGFEGEDLLEWVGGDGASFATILRLQKYLAPTAFNNRDTLRNKIAIWHAKDTALKAIAQNHFGPSTSADPSSISKLYTVAGLKRPANLKHCDHYPTMDGLTLIWIAQVLDCWRIYFGVDDLSTHFHNLGATNSVPTLDVLLSQADVIIQQYISLGGYERVLSIQSQRELKNPNLRIKTGSEWVPHSVATPSAEQMSDDAIVKESEIFDGDRSLANSILFKVEFSSFLLLEFAIKDGDMGRVLEQLRIWIFLFSGSSHQQYASYLLELHCLLEFESSPALRQTILNNYLVKFGLPFKERDLMQEDHNGKIQIMVPKAGGEFDGPYYRNTITPNVHNLININRNFEIGFNLAHRKTSHTSPGMRPEVQALLSSIHASELHLFRSQRSYLGHIAIDLFTHGYERLGTGGKLAEFKRKTASRSKFIQAIENEKQRLQSTEVQDVVMADQTSNIDLTFTDNSSDGSDSETTSSSISEDESDSDIEVRVLDLQLDDRGSQGSDCDQFDEDAVMEVQPSDNDDNWSD</sequence>
<evidence type="ECO:0000313" key="3">
    <source>
        <dbReference type="EMBL" id="THU81189.1"/>
    </source>
</evidence>
<feature type="compositionally biased region" description="Low complexity" evidence="1">
    <location>
        <begin position="1021"/>
        <end position="1034"/>
    </location>
</feature>
<evidence type="ECO:0000313" key="4">
    <source>
        <dbReference type="Proteomes" id="UP000297245"/>
    </source>
</evidence>
<evidence type="ECO:0000259" key="2">
    <source>
        <dbReference type="Pfam" id="PF20231"/>
    </source>
</evidence>
<evidence type="ECO:0000256" key="1">
    <source>
        <dbReference type="SAM" id="MobiDB-lite"/>
    </source>
</evidence>
<proteinExistence type="predicted"/>
<organism evidence="3 4">
    <name type="scientific">Dendrothele bispora (strain CBS 962.96)</name>
    <dbReference type="NCBI Taxonomy" id="1314807"/>
    <lineage>
        <taxon>Eukaryota</taxon>
        <taxon>Fungi</taxon>
        <taxon>Dikarya</taxon>
        <taxon>Basidiomycota</taxon>
        <taxon>Agaricomycotina</taxon>
        <taxon>Agaricomycetes</taxon>
        <taxon>Agaricomycetidae</taxon>
        <taxon>Agaricales</taxon>
        <taxon>Agaricales incertae sedis</taxon>
        <taxon>Dendrothele</taxon>
    </lineage>
</organism>
<dbReference type="InterPro" id="IPR046496">
    <property type="entry name" value="DUF6589"/>
</dbReference>
<dbReference type="OrthoDB" id="3266963at2759"/>
<feature type="compositionally biased region" description="Basic and acidic residues" evidence="1">
    <location>
        <begin position="1043"/>
        <end position="1056"/>
    </location>
</feature>